<dbReference type="Pfam" id="PF00593">
    <property type="entry name" value="TonB_dep_Rec_b-barrel"/>
    <property type="match status" value="1"/>
</dbReference>
<dbReference type="Pfam" id="PF07715">
    <property type="entry name" value="Plug"/>
    <property type="match status" value="1"/>
</dbReference>
<evidence type="ECO:0000313" key="7">
    <source>
        <dbReference type="EMBL" id="MBW2939518.1"/>
    </source>
</evidence>
<dbReference type="InterPro" id="IPR000531">
    <property type="entry name" value="Beta-barrel_TonB"/>
</dbReference>
<keyword evidence="3" id="KW-0998">Cell outer membrane</keyword>
<organism evidence="7 8">
    <name type="scientific">Zhongshania aquimaris</name>
    <dbReference type="NCBI Taxonomy" id="2857107"/>
    <lineage>
        <taxon>Bacteria</taxon>
        <taxon>Pseudomonadati</taxon>
        <taxon>Pseudomonadota</taxon>
        <taxon>Gammaproteobacteria</taxon>
        <taxon>Cellvibrionales</taxon>
        <taxon>Spongiibacteraceae</taxon>
        <taxon>Zhongshania</taxon>
    </lineage>
</organism>
<dbReference type="PANTHER" id="PTHR32552">
    <property type="entry name" value="FERRICHROME IRON RECEPTOR-RELATED"/>
    <property type="match status" value="1"/>
</dbReference>
<evidence type="ECO:0000259" key="5">
    <source>
        <dbReference type="Pfam" id="PF00593"/>
    </source>
</evidence>
<keyword evidence="3" id="KW-0813">Transport</keyword>
<accession>A0ABS6VN91</accession>
<evidence type="ECO:0000256" key="4">
    <source>
        <dbReference type="RuleBase" id="RU003357"/>
    </source>
</evidence>
<dbReference type="EMBL" id="JAHWDQ010000001">
    <property type="protein sequence ID" value="MBW2939518.1"/>
    <property type="molecule type" value="Genomic_DNA"/>
</dbReference>
<keyword evidence="1" id="KW-0406">Ion transport</keyword>
<evidence type="ECO:0000256" key="3">
    <source>
        <dbReference type="PROSITE-ProRule" id="PRU01360"/>
    </source>
</evidence>
<proteinExistence type="inferred from homology"/>
<comment type="subcellular location">
    <subcellularLocation>
        <location evidence="3">Cell outer membrane</location>
        <topology evidence="3">Multi-pass membrane protein</topology>
    </subcellularLocation>
</comment>
<feature type="domain" description="TonB-dependent receptor-like beta-barrel" evidence="5">
    <location>
        <begin position="395"/>
        <end position="730"/>
    </location>
</feature>
<keyword evidence="3 4" id="KW-0472">Membrane</keyword>
<sequence length="764" mass="83337">MIKKTKSVGMSSGVNKTASAVGLCLAVSVGSSLSYGKNALEEVVVSARKMSADTQDVSTSISAFSGDALNSQGVADIKDLQNVTPGLIVTEMASYSLIFLRGIGSDSFQGPIDSSVATYMDGLYITYTSSQAQSLGVVESVNVLKGPQGTLYGRNAVGGAIVVETKKPSFQEPEVVLAAEGGNYNLLKGRAHVSGPVGDKFAFGLSGMYTNRETYLTYTPDPSQKHIDYDDRGYKVAARWAPSDWLEVNASHYKIRHSSADGVPLTNSDVSPAFEAVLTENDTPFETGVGTEVFTEMESVSSQISFDILSEYVNTKILFGHTEFFSNIFWDYDLSQEKVLIIEAVPNTADTDSLEIVFNSSEWGPDWFSWVGGIYVEDTFKDQRTPIYIDAVAVASGLVGTDLGALNDLVGALGLGAFGLSDTENINAVLYGGVQTDAFAAFAEFTFDITETISARIGGRYSDETREITESYVDARAQGLPLIGATDFIRVFDYPAEERSWDDFNPSAGVDWRYNDTSMLYYSYSTGFKSGNYNALNINAAPEAIEPEEAESHEIGLKADWFDGDLRTNFAVFSTTIENGHSQILSLASGGVTRLENASEYTVEGAEAEITYSGLVDGLRLTFAGTWLDGEYDEFECTGFDPETGLQRTFDCSGKDTIRTPDFSGTLDISYSFTISRFEAEIGAGAYYNSGFWFNPNNNVEEEEYTKTNARASLYDPETNLKLYAWGKNLNNEVSHLQKFRQDFGVGESYAAPRMYGVGIEYKY</sequence>
<gene>
    <name evidence="7" type="ORF">KXJ70_01930</name>
</gene>
<dbReference type="PANTHER" id="PTHR32552:SF81">
    <property type="entry name" value="TONB-DEPENDENT OUTER MEMBRANE RECEPTOR"/>
    <property type="match status" value="1"/>
</dbReference>
<dbReference type="InterPro" id="IPR012910">
    <property type="entry name" value="Plug_dom"/>
</dbReference>
<evidence type="ECO:0000256" key="1">
    <source>
        <dbReference type="ARBA" id="ARBA00023065"/>
    </source>
</evidence>
<dbReference type="InterPro" id="IPR039426">
    <property type="entry name" value="TonB-dep_rcpt-like"/>
</dbReference>
<dbReference type="Proteomes" id="UP001166291">
    <property type="component" value="Unassembled WGS sequence"/>
</dbReference>
<comment type="caution">
    <text evidence="7">The sequence shown here is derived from an EMBL/GenBank/DDBJ whole genome shotgun (WGS) entry which is preliminary data.</text>
</comment>
<evidence type="ECO:0000256" key="2">
    <source>
        <dbReference type="ARBA" id="ARBA00023077"/>
    </source>
</evidence>
<dbReference type="RefSeq" id="WP_219041770.1">
    <property type="nucleotide sequence ID" value="NZ_JAHWDQ010000001.1"/>
</dbReference>
<keyword evidence="3" id="KW-0812">Transmembrane</keyword>
<evidence type="ECO:0000259" key="6">
    <source>
        <dbReference type="Pfam" id="PF07715"/>
    </source>
</evidence>
<name>A0ABS6VN91_9GAMM</name>
<protein>
    <submittedName>
        <fullName evidence="7">TonB-dependent receptor</fullName>
    </submittedName>
</protein>
<evidence type="ECO:0000313" key="8">
    <source>
        <dbReference type="Proteomes" id="UP001166291"/>
    </source>
</evidence>
<comment type="similarity">
    <text evidence="3 4">Belongs to the TonB-dependent receptor family.</text>
</comment>
<keyword evidence="3" id="KW-1134">Transmembrane beta strand</keyword>
<keyword evidence="8" id="KW-1185">Reference proteome</keyword>
<reference evidence="7" key="1">
    <citation type="submission" date="2021-07" db="EMBL/GenBank/DDBJ databases">
        <title>Zhongshania sp. CAU 1632 isolated from seawater.</title>
        <authorList>
            <person name="Kim W."/>
        </authorList>
    </citation>
    <scope>NUCLEOTIDE SEQUENCE</scope>
    <source>
        <strain evidence="7">CAU 1632</strain>
    </source>
</reference>
<dbReference type="PROSITE" id="PS52016">
    <property type="entry name" value="TONB_DEPENDENT_REC_3"/>
    <property type="match status" value="1"/>
</dbReference>
<keyword evidence="2 4" id="KW-0798">TonB box</keyword>
<feature type="domain" description="TonB-dependent receptor plug" evidence="6">
    <location>
        <begin position="54"/>
        <end position="160"/>
    </location>
</feature>
<keyword evidence="7" id="KW-0675">Receptor</keyword>